<dbReference type="Proteomes" id="UP000823388">
    <property type="component" value="Chromosome 9K"/>
</dbReference>
<keyword evidence="3" id="KW-0326">Glycosidase</keyword>
<dbReference type="PANTHER" id="PTHR32227">
    <property type="entry name" value="GLUCAN ENDO-1,3-BETA-GLUCOSIDASE BG1-RELATED-RELATED"/>
    <property type="match status" value="1"/>
</dbReference>
<reference evidence="6" key="1">
    <citation type="submission" date="2020-05" db="EMBL/GenBank/DDBJ databases">
        <title>WGS assembly of Panicum virgatum.</title>
        <authorList>
            <person name="Lovell J.T."/>
            <person name="Jenkins J."/>
            <person name="Shu S."/>
            <person name="Juenger T.E."/>
            <person name="Schmutz J."/>
        </authorList>
    </citation>
    <scope>NUCLEOTIDE SEQUENCE</scope>
    <source>
        <strain evidence="6">AP13</strain>
    </source>
</reference>
<proteinExistence type="inferred from homology"/>
<gene>
    <name evidence="6" type="ORF">PVAP13_9KG027000</name>
</gene>
<evidence type="ECO:0000313" key="7">
    <source>
        <dbReference type="Proteomes" id="UP000823388"/>
    </source>
</evidence>
<evidence type="ECO:0000256" key="2">
    <source>
        <dbReference type="ARBA" id="ARBA00022801"/>
    </source>
</evidence>
<dbReference type="InterPro" id="IPR000490">
    <property type="entry name" value="Glyco_hydro_17"/>
</dbReference>
<name>A0A8T0NB72_PANVG</name>
<evidence type="ECO:0000313" key="6">
    <source>
        <dbReference type="EMBL" id="KAG2546263.1"/>
    </source>
</evidence>
<dbReference type="InterPro" id="IPR017853">
    <property type="entry name" value="GH"/>
</dbReference>
<dbReference type="GO" id="GO:0004553">
    <property type="term" value="F:hydrolase activity, hydrolyzing O-glycosyl compounds"/>
    <property type="evidence" value="ECO:0007669"/>
    <property type="project" value="InterPro"/>
</dbReference>
<dbReference type="Gene3D" id="3.20.20.80">
    <property type="entry name" value="Glycosidases"/>
    <property type="match status" value="1"/>
</dbReference>
<dbReference type="AlphaFoldDB" id="A0A8T0NB72"/>
<evidence type="ECO:0008006" key="8">
    <source>
        <dbReference type="Google" id="ProtNLM"/>
    </source>
</evidence>
<evidence type="ECO:0000256" key="1">
    <source>
        <dbReference type="ARBA" id="ARBA00008773"/>
    </source>
</evidence>
<sequence>MQNLYSALPPNSSIKVSTVHAMDVLASSDPPSSGAFKPELDAALDPVLAFLSKTGSPFLINPYPYFAYLSDPRPETLAFCLFQPNAGRPDAGSGLTYTNMLDAMLDAVRAALDAKGYKDVEIVVAETGWPHKGDPDEAGATPENARAFVSGLVSHLRSLAGTPRVPGKSVDTYIFAVYDEDLKPGKGSERYFGLFQTSLTETYPTGLVRNGTAGLGPAVAPAQAPTSSVQPAPALPKPGQQPQVTPAQQGSAAVAGASSPCAPGTATARGAAVACPRHSSAQSSRTFSVLTIIAGLLCPALQMLI</sequence>
<evidence type="ECO:0000256" key="4">
    <source>
        <dbReference type="RuleBase" id="RU004335"/>
    </source>
</evidence>
<evidence type="ECO:0000256" key="5">
    <source>
        <dbReference type="SAM" id="MobiDB-lite"/>
    </source>
</evidence>
<keyword evidence="2" id="KW-0378">Hydrolase</keyword>
<evidence type="ECO:0000256" key="3">
    <source>
        <dbReference type="ARBA" id="ARBA00023295"/>
    </source>
</evidence>
<comment type="caution">
    <text evidence="6">The sequence shown here is derived from an EMBL/GenBank/DDBJ whole genome shotgun (WGS) entry which is preliminary data.</text>
</comment>
<dbReference type="InterPro" id="IPR044965">
    <property type="entry name" value="Glyco_hydro_17_plant"/>
</dbReference>
<feature type="region of interest" description="Disordered" evidence="5">
    <location>
        <begin position="217"/>
        <end position="259"/>
    </location>
</feature>
<feature type="compositionally biased region" description="Low complexity" evidence="5">
    <location>
        <begin position="246"/>
        <end position="259"/>
    </location>
</feature>
<dbReference type="Pfam" id="PF00332">
    <property type="entry name" value="Glyco_hydro_17"/>
    <property type="match status" value="1"/>
</dbReference>
<accession>A0A8T0NB72</accession>
<dbReference type="GO" id="GO:0005975">
    <property type="term" value="P:carbohydrate metabolic process"/>
    <property type="evidence" value="ECO:0007669"/>
    <property type="project" value="InterPro"/>
</dbReference>
<comment type="similarity">
    <text evidence="1 4">Belongs to the glycosyl hydrolase 17 family.</text>
</comment>
<dbReference type="SUPFAM" id="SSF51445">
    <property type="entry name" value="(Trans)glycosidases"/>
    <property type="match status" value="1"/>
</dbReference>
<dbReference type="EMBL" id="CM029053">
    <property type="protein sequence ID" value="KAG2546263.1"/>
    <property type="molecule type" value="Genomic_DNA"/>
</dbReference>
<organism evidence="6 7">
    <name type="scientific">Panicum virgatum</name>
    <name type="common">Blackwell switchgrass</name>
    <dbReference type="NCBI Taxonomy" id="38727"/>
    <lineage>
        <taxon>Eukaryota</taxon>
        <taxon>Viridiplantae</taxon>
        <taxon>Streptophyta</taxon>
        <taxon>Embryophyta</taxon>
        <taxon>Tracheophyta</taxon>
        <taxon>Spermatophyta</taxon>
        <taxon>Magnoliopsida</taxon>
        <taxon>Liliopsida</taxon>
        <taxon>Poales</taxon>
        <taxon>Poaceae</taxon>
        <taxon>PACMAD clade</taxon>
        <taxon>Panicoideae</taxon>
        <taxon>Panicodae</taxon>
        <taxon>Paniceae</taxon>
        <taxon>Panicinae</taxon>
        <taxon>Panicum</taxon>
        <taxon>Panicum sect. Hiantes</taxon>
    </lineage>
</organism>
<keyword evidence="7" id="KW-1185">Reference proteome</keyword>
<protein>
    <recommendedName>
        <fullName evidence="8">Glucan endo-1,3-beta-D-glucosidase</fullName>
    </recommendedName>
</protein>